<keyword evidence="2 5" id="KW-0813">Transport</keyword>
<evidence type="ECO:0000313" key="9">
    <source>
        <dbReference type="Proteomes" id="UP001146793"/>
    </source>
</evidence>
<dbReference type="SMART" id="SM00185">
    <property type="entry name" value="ARM"/>
    <property type="match status" value="7"/>
</dbReference>
<gene>
    <name evidence="8" type="ORF">M0812_10943</name>
</gene>
<dbReference type="SUPFAM" id="SSF48371">
    <property type="entry name" value="ARM repeat"/>
    <property type="match status" value="1"/>
</dbReference>
<dbReference type="Pfam" id="PF01749">
    <property type="entry name" value="IBB"/>
    <property type="match status" value="1"/>
</dbReference>
<evidence type="ECO:0000256" key="1">
    <source>
        <dbReference type="ARBA" id="ARBA00010394"/>
    </source>
</evidence>
<comment type="caution">
    <text evidence="8">The sequence shown here is derived from an EMBL/GenBank/DDBJ whole genome shotgun (WGS) entry which is preliminary data.</text>
</comment>
<dbReference type="Proteomes" id="UP001146793">
    <property type="component" value="Unassembled WGS sequence"/>
</dbReference>
<feature type="region of interest" description="Disordered" evidence="6">
    <location>
        <begin position="1"/>
        <end position="51"/>
    </location>
</feature>
<dbReference type="AlphaFoldDB" id="A0AAV7ZT03"/>
<dbReference type="PIRSF" id="PIRSF005673">
    <property type="entry name" value="Importin_alpha"/>
    <property type="match status" value="1"/>
</dbReference>
<reference evidence="8" key="1">
    <citation type="submission" date="2022-08" db="EMBL/GenBank/DDBJ databases">
        <title>Novel sulphate-reducing endosymbionts in the free-living metamonad Anaeramoeba.</title>
        <authorList>
            <person name="Jerlstrom-Hultqvist J."/>
            <person name="Cepicka I."/>
            <person name="Gallot-Lavallee L."/>
            <person name="Salas-Leiva D."/>
            <person name="Curtis B.A."/>
            <person name="Zahonova K."/>
            <person name="Pipaliya S."/>
            <person name="Dacks J."/>
            <person name="Roger A.J."/>
        </authorList>
    </citation>
    <scope>NUCLEOTIDE SEQUENCE</scope>
    <source>
        <strain evidence="8">Busselton2</strain>
    </source>
</reference>
<comment type="similarity">
    <text evidence="1 5">Belongs to the importin alpha family.</text>
</comment>
<proteinExistence type="inferred from homology"/>
<dbReference type="Gene3D" id="1.25.10.10">
    <property type="entry name" value="Leucine-rich Repeat Variant"/>
    <property type="match status" value="1"/>
</dbReference>
<dbReference type="InterPro" id="IPR024931">
    <property type="entry name" value="Importin_alpha"/>
</dbReference>
<keyword evidence="3" id="KW-0677">Repeat</keyword>
<evidence type="ECO:0000256" key="2">
    <source>
        <dbReference type="ARBA" id="ARBA00022448"/>
    </source>
</evidence>
<dbReference type="InterPro" id="IPR011989">
    <property type="entry name" value="ARM-like"/>
</dbReference>
<dbReference type="GO" id="GO:0006606">
    <property type="term" value="P:protein import into nucleus"/>
    <property type="evidence" value="ECO:0007669"/>
    <property type="project" value="InterPro"/>
</dbReference>
<evidence type="ECO:0000256" key="4">
    <source>
        <dbReference type="ARBA" id="ARBA00022927"/>
    </source>
</evidence>
<dbReference type="PROSITE" id="PS51214">
    <property type="entry name" value="IBB"/>
    <property type="match status" value="1"/>
</dbReference>
<sequence length="492" mass="56103">MSSNFKKKLEKRKGLFKKKNSEESSRSKRNKVNISISKKKRESRLMKRRNIQSTEEIPEIQDFNNIIKGTKSKNMDQIVECVQQIRILLSQNSEPPIDLVIKSGVIPTFVEMLSQKENSFLTFETAWIFSNICSGTHAQTKSVVDHGIIPIFIELLDSKDLPIVEQSIWGLGNISGDCDEYRLLILDNKIVIPKLISVFNRYPITLEIIKLAVWTLSGLFKNSPPLAPKLCRLVFPIFSTYLQDPKEELLVDSCWGMSYICHDPVNIKRLISGDCIPRLIQLLEKDDDEIIISSIRILSSVMGGTNKQTEHVLQAGILKPLKKLMQSTHIRIVKEACFALSNITAGTEDQIQLIIDEELIPEIIDLLSNKNPKISREACWIMCNAINGGNTEQIEIFIKAKIIEKLCVFLLSDEILVVKIVLEAYHKMLNLGVEISIQRKEDENIVAEKMDELDISSLIEKISRSKKDKISKIATTIQNHFFYFDDDDDNQD</sequence>
<name>A0AAV7ZT03_9EUKA</name>
<accession>A0AAV7ZT03</accession>
<dbReference type="PANTHER" id="PTHR23316">
    <property type="entry name" value="IMPORTIN ALPHA"/>
    <property type="match status" value="1"/>
</dbReference>
<feature type="compositionally biased region" description="Basic residues" evidence="6">
    <location>
        <begin position="1"/>
        <end position="18"/>
    </location>
</feature>
<dbReference type="Pfam" id="PF00514">
    <property type="entry name" value="Arm"/>
    <property type="match status" value="4"/>
</dbReference>
<dbReference type="InterPro" id="IPR016024">
    <property type="entry name" value="ARM-type_fold"/>
</dbReference>
<dbReference type="GO" id="GO:0005737">
    <property type="term" value="C:cytoplasm"/>
    <property type="evidence" value="ECO:0007669"/>
    <property type="project" value="InterPro"/>
</dbReference>
<protein>
    <recommendedName>
        <fullName evidence="5">Importin subunit alpha</fullName>
    </recommendedName>
</protein>
<feature type="compositionally biased region" description="Basic residues" evidence="6">
    <location>
        <begin position="27"/>
        <end position="50"/>
    </location>
</feature>
<keyword evidence="4 5" id="KW-0653">Protein transport</keyword>
<dbReference type="InterPro" id="IPR000225">
    <property type="entry name" value="Armadillo"/>
</dbReference>
<feature type="domain" description="IBB" evidence="7">
    <location>
        <begin position="1"/>
        <end position="58"/>
    </location>
</feature>
<evidence type="ECO:0000313" key="8">
    <source>
        <dbReference type="EMBL" id="KAJ3445079.1"/>
    </source>
</evidence>
<evidence type="ECO:0000256" key="5">
    <source>
        <dbReference type="PIRNR" id="PIRNR005673"/>
    </source>
</evidence>
<evidence type="ECO:0000256" key="6">
    <source>
        <dbReference type="SAM" id="MobiDB-lite"/>
    </source>
</evidence>
<evidence type="ECO:0000259" key="7">
    <source>
        <dbReference type="PROSITE" id="PS51214"/>
    </source>
</evidence>
<dbReference type="EMBL" id="JANTQA010000023">
    <property type="protein sequence ID" value="KAJ3445079.1"/>
    <property type="molecule type" value="Genomic_DNA"/>
</dbReference>
<organism evidence="8 9">
    <name type="scientific">Anaeramoeba flamelloides</name>
    <dbReference type="NCBI Taxonomy" id="1746091"/>
    <lineage>
        <taxon>Eukaryota</taxon>
        <taxon>Metamonada</taxon>
        <taxon>Anaeramoebidae</taxon>
        <taxon>Anaeramoeba</taxon>
    </lineage>
</organism>
<dbReference type="GO" id="GO:0061608">
    <property type="term" value="F:nuclear import signal receptor activity"/>
    <property type="evidence" value="ECO:0007669"/>
    <property type="project" value="InterPro"/>
</dbReference>
<evidence type="ECO:0000256" key="3">
    <source>
        <dbReference type="ARBA" id="ARBA00022737"/>
    </source>
</evidence>
<dbReference type="InterPro" id="IPR002652">
    <property type="entry name" value="Importin-a_IBB"/>
</dbReference>